<dbReference type="Proteomes" id="UP001159641">
    <property type="component" value="Unassembled WGS sequence"/>
</dbReference>
<dbReference type="GO" id="GO:0050770">
    <property type="term" value="P:regulation of axonogenesis"/>
    <property type="evidence" value="ECO:0007669"/>
    <property type="project" value="TreeGrafter"/>
</dbReference>
<dbReference type="InterPro" id="IPR017455">
    <property type="entry name" value="Znf_FYVE-rel"/>
</dbReference>
<gene>
    <name evidence="8" type="ORF">J1605_007458</name>
</gene>
<dbReference type="GO" id="GO:0030424">
    <property type="term" value="C:axon"/>
    <property type="evidence" value="ECO:0007669"/>
    <property type="project" value="TreeGrafter"/>
</dbReference>
<dbReference type="EMBL" id="JAIQCJ010002025">
    <property type="protein sequence ID" value="KAJ8785239.1"/>
    <property type="molecule type" value="Genomic_DNA"/>
</dbReference>
<sequence length="195" mass="22534">MSVLSCHVLSPELEFRTLHIHKHSQNFVNIFCHQRIRKLEPKIPGVQKSRFSSFFSPTYPRNQLELELKQERERRLQNNKSIPGKGSQKAEPKTDGKHKIQEENVKLKKPLEESHRLQSHPVNEQEQPLPSEQPQTCQLCQEDCSLTKNVCKNCRGTFCNACSTNELPLPSSIKPERVCNPCHEHLMKQYSSSPL</sequence>
<comment type="caution">
    <text evidence="8">The sequence shown here is derived from an EMBL/GenBank/DDBJ whole genome shotgun (WGS) entry which is preliminary data.</text>
</comment>
<evidence type="ECO:0000256" key="3">
    <source>
        <dbReference type="ARBA" id="ARBA00022833"/>
    </source>
</evidence>
<dbReference type="GO" id="GO:0043025">
    <property type="term" value="C:neuronal cell body"/>
    <property type="evidence" value="ECO:0007669"/>
    <property type="project" value="TreeGrafter"/>
</dbReference>
<dbReference type="AlphaFoldDB" id="A0AB34H3F6"/>
<dbReference type="Pfam" id="PF01363">
    <property type="entry name" value="FYVE"/>
    <property type="match status" value="1"/>
</dbReference>
<evidence type="ECO:0000256" key="5">
    <source>
        <dbReference type="PROSITE-ProRule" id="PRU00091"/>
    </source>
</evidence>
<dbReference type="Gene3D" id="3.30.40.10">
    <property type="entry name" value="Zinc/RING finger domain, C3HC4 (zinc finger)"/>
    <property type="match status" value="1"/>
</dbReference>
<name>A0AB34H3F6_ESCRO</name>
<feature type="region of interest" description="Disordered" evidence="6">
    <location>
        <begin position="72"/>
        <end position="131"/>
    </location>
</feature>
<keyword evidence="2 5" id="KW-0863">Zinc-finger</keyword>
<keyword evidence="3" id="KW-0862">Zinc</keyword>
<dbReference type="FunFam" id="3.30.40.10:FF:000340">
    <property type="entry name" value="RUN and FYVE domain containing 3"/>
    <property type="match status" value="1"/>
</dbReference>
<dbReference type="InterPro" id="IPR013083">
    <property type="entry name" value="Znf_RING/FYVE/PHD"/>
</dbReference>
<keyword evidence="4" id="KW-0175">Coiled coil</keyword>
<dbReference type="InterPro" id="IPR000306">
    <property type="entry name" value="Znf_FYVE"/>
</dbReference>
<proteinExistence type="predicted"/>
<feature type="domain" description="FYVE-type" evidence="7">
    <location>
        <begin position="131"/>
        <end position="187"/>
    </location>
</feature>
<evidence type="ECO:0000259" key="7">
    <source>
        <dbReference type="PROSITE" id="PS50178"/>
    </source>
</evidence>
<dbReference type="GO" id="GO:0005737">
    <property type="term" value="C:cytoplasm"/>
    <property type="evidence" value="ECO:0007669"/>
    <property type="project" value="TreeGrafter"/>
</dbReference>
<evidence type="ECO:0000256" key="4">
    <source>
        <dbReference type="ARBA" id="ARBA00023054"/>
    </source>
</evidence>
<feature type="compositionally biased region" description="Basic and acidic residues" evidence="6">
    <location>
        <begin position="88"/>
        <end position="116"/>
    </location>
</feature>
<keyword evidence="9" id="KW-1185">Reference proteome</keyword>
<evidence type="ECO:0000256" key="2">
    <source>
        <dbReference type="ARBA" id="ARBA00022771"/>
    </source>
</evidence>
<evidence type="ECO:0000313" key="9">
    <source>
        <dbReference type="Proteomes" id="UP001159641"/>
    </source>
</evidence>
<dbReference type="GO" id="GO:0008270">
    <property type="term" value="F:zinc ion binding"/>
    <property type="evidence" value="ECO:0007669"/>
    <property type="project" value="UniProtKB-KW"/>
</dbReference>
<dbReference type="PROSITE" id="PS50178">
    <property type="entry name" value="ZF_FYVE"/>
    <property type="match status" value="1"/>
</dbReference>
<reference evidence="8 9" key="1">
    <citation type="submission" date="2022-11" db="EMBL/GenBank/DDBJ databases">
        <title>Whole genome sequence of Eschrichtius robustus ER-17-0199.</title>
        <authorList>
            <person name="Bruniche-Olsen A."/>
            <person name="Black A.N."/>
            <person name="Fields C.J."/>
            <person name="Walden K."/>
            <person name="Dewoody J.A."/>
        </authorList>
    </citation>
    <scope>NUCLEOTIDE SEQUENCE [LARGE SCALE GENOMIC DNA]</scope>
    <source>
        <strain evidence="8">ER-17-0199</strain>
        <tissue evidence="8">Blubber</tissue>
    </source>
</reference>
<accession>A0AB34H3F6</accession>
<protein>
    <recommendedName>
        <fullName evidence="7">FYVE-type domain-containing protein</fullName>
    </recommendedName>
</protein>
<dbReference type="InterPro" id="IPR011011">
    <property type="entry name" value="Znf_FYVE_PHD"/>
</dbReference>
<dbReference type="SMART" id="SM00064">
    <property type="entry name" value="FYVE"/>
    <property type="match status" value="1"/>
</dbReference>
<organism evidence="8 9">
    <name type="scientific">Eschrichtius robustus</name>
    <name type="common">California gray whale</name>
    <name type="synonym">Eschrichtius gibbosus</name>
    <dbReference type="NCBI Taxonomy" id="9764"/>
    <lineage>
        <taxon>Eukaryota</taxon>
        <taxon>Metazoa</taxon>
        <taxon>Chordata</taxon>
        <taxon>Craniata</taxon>
        <taxon>Vertebrata</taxon>
        <taxon>Euteleostomi</taxon>
        <taxon>Mammalia</taxon>
        <taxon>Eutheria</taxon>
        <taxon>Laurasiatheria</taxon>
        <taxon>Artiodactyla</taxon>
        <taxon>Whippomorpha</taxon>
        <taxon>Cetacea</taxon>
        <taxon>Mysticeti</taxon>
        <taxon>Eschrichtiidae</taxon>
        <taxon>Eschrichtius</taxon>
    </lineage>
</organism>
<dbReference type="GO" id="GO:0030425">
    <property type="term" value="C:dendrite"/>
    <property type="evidence" value="ECO:0007669"/>
    <property type="project" value="TreeGrafter"/>
</dbReference>
<dbReference type="PANTHER" id="PTHR45956">
    <property type="entry name" value="RUN AND FYVE DOMAIN-CONTAINING PROTEIN 2-LIKE PROTEIN"/>
    <property type="match status" value="1"/>
</dbReference>
<dbReference type="PANTHER" id="PTHR45956:SF1">
    <property type="entry name" value="PROTEIN RUFY3"/>
    <property type="match status" value="1"/>
</dbReference>
<evidence type="ECO:0000256" key="6">
    <source>
        <dbReference type="SAM" id="MobiDB-lite"/>
    </source>
</evidence>
<dbReference type="InterPro" id="IPR047335">
    <property type="entry name" value="RUFY1-3"/>
</dbReference>
<evidence type="ECO:0000313" key="8">
    <source>
        <dbReference type="EMBL" id="KAJ8785239.1"/>
    </source>
</evidence>
<keyword evidence="1" id="KW-0479">Metal-binding</keyword>
<evidence type="ECO:0000256" key="1">
    <source>
        <dbReference type="ARBA" id="ARBA00022723"/>
    </source>
</evidence>
<dbReference type="SUPFAM" id="SSF57903">
    <property type="entry name" value="FYVE/PHD zinc finger"/>
    <property type="match status" value="1"/>
</dbReference>